<keyword evidence="11" id="KW-1185">Reference proteome</keyword>
<dbReference type="InterPro" id="IPR019024">
    <property type="entry name" value="RNase_H2_suB_wHTH"/>
</dbReference>
<protein>
    <recommendedName>
        <fullName evidence="4">Ribonuclease H2 subunit B</fullName>
    </recommendedName>
    <alternativeName>
        <fullName evidence="7">Ribonuclease HI subunit B</fullName>
    </alternativeName>
</protein>
<feature type="domain" description="Rnh202 triple barrel" evidence="9">
    <location>
        <begin position="38"/>
        <end position="103"/>
    </location>
</feature>
<sequence>MPPTKKKSIEKYVKKNVQEPTNSWVILLNEPQQPSDVKESESSGSLDIVTLRQPNTDKAAKFLFSSTDDSVQEILTFTEEKRSWLIDDTVKSNGQLHLSTPVDPIFLVLPYLQKRCTSEALPLEEMLQDKEFPETKRLLKLKSGGLRYLNTISDTVSNSFKFNEEKTLVWLKKKTEKVAQVIHERKIHVGRGSQISVSDSDRLRWAYAIIRQYLNQDIGAKLLKYLDIPEQVQNLKRKGLVLPKPDVKKAKLEYKKTRTAKK</sequence>
<dbReference type="Proteomes" id="UP001159042">
    <property type="component" value="Unassembled WGS sequence"/>
</dbReference>
<keyword evidence="5" id="KW-0539">Nucleus</keyword>
<dbReference type="Pfam" id="PF17745">
    <property type="entry name" value="Ydr279_N"/>
    <property type="match status" value="1"/>
</dbReference>
<dbReference type="AlphaFoldDB" id="A0AAV8W9L7"/>
<reference evidence="10 11" key="1">
    <citation type="journal article" date="2023" name="Insect Mol. Biol.">
        <title>Genome sequencing provides insights into the evolution of gene families encoding plant cell wall-degrading enzymes in longhorned beetles.</title>
        <authorList>
            <person name="Shin N.R."/>
            <person name="Okamura Y."/>
            <person name="Kirsch R."/>
            <person name="Pauchet Y."/>
        </authorList>
    </citation>
    <scope>NUCLEOTIDE SEQUENCE [LARGE SCALE GENOMIC DNA]</scope>
    <source>
        <strain evidence="10">EAD_L_NR</strain>
    </source>
</reference>
<dbReference type="InterPro" id="IPR041195">
    <property type="entry name" value="Rnh202_N"/>
</dbReference>
<name>A0AAV8W9L7_9CUCU</name>
<comment type="similarity">
    <text evidence="2">Belongs to the RNase H2 subunit B family.</text>
</comment>
<dbReference type="InterPro" id="IPR040456">
    <property type="entry name" value="RNase_H2_suB"/>
</dbReference>
<evidence type="ECO:0000256" key="7">
    <source>
        <dbReference type="ARBA" id="ARBA00033464"/>
    </source>
</evidence>
<dbReference type="GO" id="GO:0006401">
    <property type="term" value="P:RNA catabolic process"/>
    <property type="evidence" value="ECO:0007669"/>
    <property type="project" value="TreeGrafter"/>
</dbReference>
<dbReference type="EMBL" id="JANEYG010000005">
    <property type="protein sequence ID" value="KAJ8922920.1"/>
    <property type="molecule type" value="Genomic_DNA"/>
</dbReference>
<evidence type="ECO:0000256" key="1">
    <source>
        <dbReference type="ARBA" id="ARBA00004123"/>
    </source>
</evidence>
<dbReference type="GO" id="GO:0032299">
    <property type="term" value="C:ribonuclease H2 complex"/>
    <property type="evidence" value="ECO:0007669"/>
    <property type="project" value="InterPro"/>
</dbReference>
<gene>
    <name evidence="10" type="ORF">NQ315_001463</name>
</gene>
<dbReference type="PANTHER" id="PTHR13383:SF11">
    <property type="entry name" value="RIBONUCLEASE H2 SUBUNIT B"/>
    <property type="match status" value="1"/>
</dbReference>
<dbReference type="CDD" id="cd09270">
    <property type="entry name" value="RNase_H2-B"/>
    <property type="match status" value="1"/>
</dbReference>
<dbReference type="Gene3D" id="1.10.20.120">
    <property type="match status" value="1"/>
</dbReference>
<evidence type="ECO:0000259" key="8">
    <source>
        <dbReference type="Pfam" id="PF09468"/>
    </source>
</evidence>
<evidence type="ECO:0000313" key="10">
    <source>
        <dbReference type="EMBL" id="KAJ8922920.1"/>
    </source>
</evidence>
<evidence type="ECO:0000256" key="3">
    <source>
        <dbReference type="ARBA" id="ARBA00011277"/>
    </source>
</evidence>
<dbReference type="Pfam" id="PF09468">
    <property type="entry name" value="RNase_H2-Ydr279"/>
    <property type="match status" value="1"/>
</dbReference>
<comment type="caution">
    <text evidence="10">The sequence shown here is derived from an EMBL/GenBank/DDBJ whole genome shotgun (WGS) entry which is preliminary data.</text>
</comment>
<comment type="subunit">
    <text evidence="3">The RNase H2 complex is a heterotrimer composed of the catalytic subunit RNASEH2A and the non-catalytic subunits RNASEH2B and RNASEH2C.</text>
</comment>
<dbReference type="Gene3D" id="2.20.25.530">
    <property type="match status" value="1"/>
</dbReference>
<organism evidence="10 11">
    <name type="scientific">Exocentrus adspersus</name>
    <dbReference type="NCBI Taxonomy" id="1586481"/>
    <lineage>
        <taxon>Eukaryota</taxon>
        <taxon>Metazoa</taxon>
        <taxon>Ecdysozoa</taxon>
        <taxon>Arthropoda</taxon>
        <taxon>Hexapoda</taxon>
        <taxon>Insecta</taxon>
        <taxon>Pterygota</taxon>
        <taxon>Neoptera</taxon>
        <taxon>Endopterygota</taxon>
        <taxon>Coleoptera</taxon>
        <taxon>Polyphaga</taxon>
        <taxon>Cucujiformia</taxon>
        <taxon>Chrysomeloidea</taxon>
        <taxon>Cerambycidae</taxon>
        <taxon>Lamiinae</taxon>
        <taxon>Acanthocinini</taxon>
        <taxon>Exocentrus</taxon>
    </lineage>
</organism>
<evidence type="ECO:0000259" key="9">
    <source>
        <dbReference type="Pfam" id="PF17745"/>
    </source>
</evidence>
<dbReference type="PANTHER" id="PTHR13383">
    <property type="entry name" value="RIBONUCLEASE H2 SUBUNIT B"/>
    <property type="match status" value="1"/>
</dbReference>
<proteinExistence type="inferred from homology"/>
<comment type="subcellular location">
    <subcellularLocation>
        <location evidence="1">Nucleus</location>
    </subcellularLocation>
</comment>
<feature type="domain" description="Ribonuclease H2 subunit B wHTH" evidence="8">
    <location>
        <begin position="106"/>
        <end position="222"/>
    </location>
</feature>
<accession>A0AAV8W9L7</accession>
<evidence type="ECO:0000256" key="6">
    <source>
        <dbReference type="ARBA" id="ARBA00024778"/>
    </source>
</evidence>
<evidence type="ECO:0000313" key="11">
    <source>
        <dbReference type="Proteomes" id="UP001159042"/>
    </source>
</evidence>
<comment type="function">
    <text evidence="6">Non catalytic subunit of RNase H2, an endonuclease that specifically degrades the RNA of RNA:DNA hybrids. Participates in DNA replication, possibly by mediating the removal of lagging-strand Okazaki fragment RNA primers during DNA replication. Mediates the excision of single ribonucleotides from DNA:RNA duplexes.</text>
</comment>
<evidence type="ECO:0000256" key="4">
    <source>
        <dbReference type="ARBA" id="ARBA00019062"/>
    </source>
</evidence>
<evidence type="ECO:0000256" key="2">
    <source>
        <dbReference type="ARBA" id="ARBA00009823"/>
    </source>
</evidence>
<evidence type="ECO:0000256" key="5">
    <source>
        <dbReference type="ARBA" id="ARBA00023242"/>
    </source>
</evidence>
<dbReference type="GO" id="GO:0005654">
    <property type="term" value="C:nucleoplasm"/>
    <property type="evidence" value="ECO:0007669"/>
    <property type="project" value="TreeGrafter"/>
</dbReference>